<name>A0A841HYQ9_9DEIO</name>
<dbReference type="PANTHER" id="PTHR30193">
    <property type="entry name" value="ABC TRANSPORTER PERMEASE PROTEIN"/>
    <property type="match status" value="1"/>
</dbReference>
<organism evidence="9 10">
    <name type="scientific">Deinobacterium chartae</name>
    <dbReference type="NCBI Taxonomy" id="521158"/>
    <lineage>
        <taxon>Bacteria</taxon>
        <taxon>Thermotogati</taxon>
        <taxon>Deinococcota</taxon>
        <taxon>Deinococci</taxon>
        <taxon>Deinococcales</taxon>
        <taxon>Deinococcaceae</taxon>
        <taxon>Deinobacterium</taxon>
    </lineage>
</organism>
<dbReference type="PANTHER" id="PTHR30193:SF42">
    <property type="entry name" value="ABC TRANSPORTER PERMEASE PROTEIN"/>
    <property type="match status" value="1"/>
</dbReference>
<dbReference type="AlphaFoldDB" id="A0A841HYQ9"/>
<dbReference type="InterPro" id="IPR000515">
    <property type="entry name" value="MetI-like"/>
</dbReference>
<feature type="transmembrane region" description="Helical" evidence="7">
    <location>
        <begin position="91"/>
        <end position="116"/>
    </location>
</feature>
<evidence type="ECO:0000256" key="7">
    <source>
        <dbReference type="RuleBase" id="RU363032"/>
    </source>
</evidence>
<comment type="subcellular location">
    <subcellularLocation>
        <location evidence="1 7">Cell membrane</location>
        <topology evidence="1 7">Multi-pass membrane protein</topology>
    </subcellularLocation>
</comment>
<keyword evidence="4 7" id="KW-0812">Transmembrane</keyword>
<dbReference type="InterPro" id="IPR051393">
    <property type="entry name" value="ABC_transporter_permease"/>
</dbReference>
<feature type="domain" description="ABC transmembrane type-1" evidence="8">
    <location>
        <begin position="91"/>
        <end position="293"/>
    </location>
</feature>
<keyword evidence="3" id="KW-1003">Cell membrane</keyword>
<keyword evidence="5 7" id="KW-1133">Transmembrane helix</keyword>
<protein>
    <submittedName>
        <fullName evidence="9">Glucose/mannose transport system permease protein</fullName>
    </submittedName>
</protein>
<evidence type="ECO:0000313" key="10">
    <source>
        <dbReference type="Proteomes" id="UP000569951"/>
    </source>
</evidence>
<dbReference type="GO" id="GO:0055085">
    <property type="term" value="P:transmembrane transport"/>
    <property type="evidence" value="ECO:0007669"/>
    <property type="project" value="InterPro"/>
</dbReference>
<keyword evidence="2 7" id="KW-0813">Transport</keyword>
<dbReference type="EMBL" id="JACHHG010000004">
    <property type="protein sequence ID" value="MBB6097804.1"/>
    <property type="molecule type" value="Genomic_DNA"/>
</dbReference>
<feature type="transmembrane region" description="Helical" evidence="7">
    <location>
        <begin position="210"/>
        <end position="231"/>
    </location>
</feature>
<dbReference type="InterPro" id="IPR035906">
    <property type="entry name" value="MetI-like_sf"/>
</dbReference>
<gene>
    <name evidence="9" type="ORF">HNR42_001227</name>
</gene>
<evidence type="ECO:0000259" key="8">
    <source>
        <dbReference type="PROSITE" id="PS50928"/>
    </source>
</evidence>
<feature type="transmembrane region" description="Helical" evidence="7">
    <location>
        <begin position="20"/>
        <end position="41"/>
    </location>
</feature>
<reference evidence="9 10" key="1">
    <citation type="submission" date="2020-08" db="EMBL/GenBank/DDBJ databases">
        <title>Genomic Encyclopedia of Type Strains, Phase IV (KMG-IV): sequencing the most valuable type-strain genomes for metagenomic binning, comparative biology and taxonomic classification.</title>
        <authorList>
            <person name="Goeker M."/>
        </authorList>
    </citation>
    <scope>NUCLEOTIDE SEQUENCE [LARGE SCALE GENOMIC DNA]</scope>
    <source>
        <strain evidence="9 10">DSM 21458</strain>
    </source>
</reference>
<dbReference type="CDD" id="cd06261">
    <property type="entry name" value="TM_PBP2"/>
    <property type="match status" value="1"/>
</dbReference>
<evidence type="ECO:0000256" key="1">
    <source>
        <dbReference type="ARBA" id="ARBA00004651"/>
    </source>
</evidence>
<dbReference type="GO" id="GO:0005886">
    <property type="term" value="C:plasma membrane"/>
    <property type="evidence" value="ECO:0007669"/>
    <property type="project" value="UniProtKB-SubCell"/>
</dbReference>
<feature type="transmembrane region" description="Helical" evidence="7">
    <location>
        <begin position="164"/>
        <end position="189"/>
    </location>
</feature>
<comment type="caution">
    <text evidence="9">The sequence shown here is derived from an EMBL/GenBank/DDBJ whole genome shotgun (WGS) entry which is preliminary data.</text>
</comment>
<comment type="similarity">
    <text evidence="7">Belongs to the binding-protein-dependent transport system permease family.</text>
</comment>
<dbReference type="Gene3D" id="1.10.3720.10">
    <property type="entry name" value="MetI-like"/>
    <property type="match status" value="1"/>
</dbReference>
<dbReference type="RefSeq" id="WP_183985620.1">
    <property type="nucleotide sequence ID" value="NZ_JACHHG010000004.1"/>
</dbReference>
<dbReference type="SUPFAM" id="SSF161098">
    <property type="entry name" value="MetI-like"/>
    <property type="match status" value="1"/>
</dbReference>
<evidence type="ECO:0000256" key="5">
    <source>
        <dbReference type="ARBA" id="ARBA00022989"/>
    </source>
</evidence>
<evidence type="ECO:0000256" key="2">
    <source>
        <dbReference type="ARBA" id="ARBA00022448"/>
    </source>
</evidence>
<keyword evidence="6 7" id="KW-0472">Membrane</keyword>
<evidence type="ECO:0000256" key="3">
    <source>
        <dbReference type="ARBA" id="ARBA00022475"/>
    </source>
</evidence>
<evidence type="ECO:0000313" key="9">
    <source>
        <dbReference type="EMBL" id="MBB6097804.1"/>
    </source>
</evidence>
<proteinExistence type="inferred from homology"/>
<evidence type="ECO:0000256" key="4">
    <source>
        <dbReference type="ARBA" id="ARBA00022692"/>
    </source>
</evidence>
<dbReference type="Proteomes" id="UP000569951">
    <property type="component" value="Unassembled WGS sequence"/>
</dbReference>
<dbReference type="PROSITE" id="PS50928">
    <property type="entry name" value="ABC_TM1"/>
    <property type="match status" value="1"/>
</dbReference>
<sequence>MTATLSKPPRRRRRLTADHLGAVLLILPSLIATAVFVYLFIARTVGLSLVNVSDLFGMMAEANWLGVPQATFVGLKNYLDLFALERFQADLINTAIFTVLFVAGSLALGLGLALLVNQRVRLEGLWRNAFLFPMALSLVVTGTVWRWIWNAGGENGSWITNPRLALYALIITAIWQMSGYVMAMYLAGLRAIPEELSEAARVDGATEPQIYRFIILPQLTPITVSAAVILVHTSLKVFDLIFVMTGGGPGYATDVPGLYMYVATFKQDLYSRGAAIATVMLLLAAVIVIPYLISNARREARS</sequence>
<accession>A0A841HYQ9</accession>
<dbReference type="Pfam" id="PF00528">
    <property type="entry name" value="BPD_transp_1"/>
    <property type="match status" value="1"/>
</dbReference>
<feature type="transmembrane region" description="Helical" evidence="7">
    <location>
        <begin position="128"/>
        <end position="149"/>
    </location>
</feature>
<feature type="transmembrane region" description="Helical" evidence="7">
    <location>
        <begin position="269"/>
        <end position="293"/>
    </location>
</feature>
<keyword evidence="10" id="KW-1185">Reference proteome</keyword>
<evidence type="ECO:0000256" key="6">
    <source>
        <dbReference type="ARBA" id="ARBA00023136"/>
    </source>
</evidence>